<accession>A0A381Q4N1</accession>
<dbReference type="AlphaFoldDB" id="A0A381Q4N1"/>
<reference evidence="2" key="1">
    <citation type="submission" date="2018-05" db="EMBL/GenBank/DDBJ databases">
        <authorList>
            <person name="Lanie J.A."/>
            <person name="Ng W.-L."/>
            <person name="Kazmierczak K.M."/>
            <person name="Andrzejewski T.M."/>
            <person name="Davidsen T.M."/>
            <person name="Wayne K.J."/>
            <person name="Tettelin H."/>
            <person name="Glass J.I."/>
            <person name="Rusch D."/>
            <person name="Podicherti R."/>
            <person name="Tsui H.-C.T."/>
            <person name="Winkler M.E."/>
        </authorList>
    </citation>
    <scope>NUCLEOTIDE SEQUENCE</scope>
</reference>
<evidence type="ECO:0000313" key="2">
    <source>
        <dbReference type="EMBL" id="SUZ74306.1"/>
    </source>
</evidence>
<name>A0A381Q4N1_9ZZZZ</name>
<proteinExistence type="predicted"/>
<gene>
    <name evidence="2" type="ORF">METZ01_LOCUS27160</name>
</gene>
<dbReference type="EMBL" id="UINC01001205">
    <property type="protein sequence ID" value="SUZ74306.1"/>
    <property type="molecule type" value="Genomic_DNA"/>
</dbReference>
<keyword evidence="1" id="KW-0472">Membrane</keyword>
<keyword evidence="1" id="KW-0812">Transmembrane</keyword>
<protein>
    <submittedName>
        <fullName evidence="2">Uncharacterized protein</fullName>
    </submittedName>
</protein>
<organism evidence="2">
    <name type="scientific">marine metagenome</name>
    <dbReference type="NCBI Taxonomy" id="408172"/>
    <lineage>
        <taxon>unclassified sequences</taxon>
        <taxon>metagenomes</taxon>
        <taxon>ecological metagenomes</taxon>
    </lineage>
</organism>
<sequence length="36" mass="3763">MTILEALSVVNHRPLVLAGLAAVDYVALAILSEGRS</sequence>
<keyword evidence="1" id="KW-1133">Transmembrane helix</keyword>
<feature type="transmembrane region" description="Helical" evidence="1">
    <location>
        <begin position="12"/>
        <end position="31"/>
    </location>
</feature>
<evidence type="ECO:0000256" key="1">
    <source>
        <dbReference type="SAM" id="Phobius"/>
    </source>
</evidence>